<name>A0A1N6RY80_9FIRM</name>
<dbReference type="Gene3D" id="1.10.3720.10">
    <property type="entry name" value="MetI-like"/>
    <property type="match status" value="1"/>
</dbReference>
<dbReference type="PANTHER" id="PTHR30193:SF37">
    <property type="entry name" value="INNER MEMBRANE ABC TRANSPORTER PERMEASE PROTEIN YCJO"/>
    <property type="match status" value="1"/>
</dbReference>
<evidence type="ECO:0000256" key="6">
    <source>
        <dbReference type="ARBA" id="ARBA00023136"/>
    </source>
</evidence>
<accession>A0A1N6RY80</accession>
<dbReference type="GO" id="GO:0055085">
    <property type="term" value="P:transmembrane transport"/>
    <property type="evidence" value="ECO:0007669"/>
    <property type="project" value="InterPro"/>
</dbReference>
<evidence type="ECO:0000256" key="2">
    <source>
        <dbReference type="ARBA" id="ARBA00022448"/>
    </source>
</evidence>
<keyword evidence="4 7" id="KW-0812">Transmembrane</keyword>
<feature type="transmembrane region" description="Helical" evidence="7">
    <location>
        <begin position="164"/>
        <end position="183"/>
    </location>
</feature>
<dbReference type="PANTHER" id="PTHR30193">
    <property type="entry name" value="ABC TRANSPORTER PERMEASE PROTEIN"/>
    <property type="match status" value="1"/>
</dbReference>
<dbReference type="EMBL" id="FTNC01000003">
    <property type="protein sequence ID" value="SIQ33808.1"/>
    <property type="molecule type" value="Genomic_DNA"/>
</dbReference>
<keyword evidence="10" id="KW-1185">Reference proteome</keyword>
<dbReference type="InterPro" id="IPR051393">
    <property type="entry name" value="ABC_transporter_permease"/>
</dbReference>
<gene>
    <name evidence="9" type="ORF">SAMN05421834_103130</name>
</gene>
<comment type="subcellular location">
    <subcellularLocation>
        <location evidence="1 7">Cell membrane</location>
        <topology evidence="1 7">Multi-pass membrane protein</topology>
    </subcellularLocation>
</comment>
<protein>
    <submittedName>
        <fullName evidence="9">Carbohydrate ABC transporter membrane protein 1, CUT1 family</fullName>
    </submittedName>
</protein>
<evidence type="ECO:0000256" key="4">
    <source>
        <dbReference type="ARBA" id="ARBA00022692"/>
    </source>
</evidence>
<feature type="transmembrane region" description="Helical" evidence="7">
    <location>
        <begin position="90"/>
        <end position="112"/>
    </location>
</feature>
<feature type="transmembrane region" description="Helical" evidence="7">
    <location>
        <begin position="124"/>
        <end position="144"/>
    </location>
</feature>
<dbReference type="GO" id="GO:0005886">
    <property type="term" value="C:plasma membrane"/>
    <property type="evidence" value="ECO:0007669"/>
    <property type="project" value="UniProtKB-SubCell"/>
</dbReference>
<feature type="transmembrane region" description="Helical" evidence="7">
    <location>
        <begin position="31"/>
        <end position="54"/>
    </location>
</feature>
<evidence type="ECO:0000313" key="9">
    <source>
        <dbReference type="EMBL" id="SIQ33808.1"/>
    </source>
</evidence>
<keyword evidence="5 7" id="KW-1133">Transmembrane helix</keyword>
<keyword evidence="6 7" id="KW-0472">Membrane</keyword>
<feature type="transmembrane region" description="Helical" evidence="7">
    <location>
        <begin position="278"/>
        <end position="298"/>
    </location>
</feature>
<dbReference type="InterPro" id="IPR000515">
    <property type="entry name" value="MetI-like"/>
</dbReference>
<reference evidence="10" key="1">
    <citation type="submission" date="2017-01" db="EMBL/GenBank/DDBJ databases">
        <authorList>
            <person name="Varghese N."/>
            <person name="Submissions S."/>
        </authorList>
    </citation>
    <scope>NUCLEOTIDE SEQUENCE [LARGE SCALE GENOMIC DNA]</scope>
    <source>
        <strain evidence="10">ATCC 700103</strain>
    </source>
</reference>
<evidence type="ECO:0000256" key="1">
    <source>
        <dbReference type="ARBA" id="ARBA00004651"/>
    </source>
</evidence>
<dbReference type="AlphaFoldDB" id="A0A1N6RY80"/>
<proteinExistence type="inferred from homology"/>
<dbReference type="Proteomes" id="UP000185669">
    <property type="component" value="Unassembled WGS sequence"/>
</dbReference>
<evidence type="ECO:0000256" key="5">
    <source>
        <dbReference type="ARBA" id="ARBA00022989"/>
    </source>
</evidence>
<keyword evidence="3" id="KW-1003">Cell membrane</keyword>
<comment type="similarity">
    <text evidence="7">Belongs to the binding-protein-dependent transport system permease family.</text>
</comment>
<organism evidence="9 10">
    <name type="scientific">Halanaerobium kushneri</name>
    <dbReference type="NCBI Taxonomy" id="56779"/>
    <lineage>
        <taxon>Bacteria</taxon>
        <taxon>Bacillati</taxon>
        <taxon>Bacillota</taxon>
        <taxon>Clostridia</taxon>
        <taxon>Halanaerobiales</taxon>
        <taxon>Halanaerobiaceae</taxon>
        <taxon>Halanaerobium</taxon>
    </lineage>
</organism>
<evidence type="ECO:0000259" key="8">
    <source>
        <dbReference type="PROSITE" id="PS50928"/>
    </source>
</evidence>
<feature type="domain" description="ABC transmembrane type-1" evidence="8">
    <location>
        <begin position="86"/>
        <end position="299"/>
    </location>
</feature>
<dbReference type="CDD" id="cd06261">
    <property type="entry name" value="TM_PBP2"/>
    <property type="match status" value="1"/>
</dbReference>
<dbReference type="STRING" id="56779.SAMN05421834_103130"/>
<evidence type="ECO:0000256" key="3">
    <source>
        <dbReference type="ARBA" id="ARBA00022475"/>
    </source>
</evidence>
<dbReference type="InterPro" id="IPR035906">
    <property type="entry name" value="MetI-like_sf"/>
</dbReference>
<keyword evidence="2 7" id="KW-0813">Transport</keyword>
<dbReference type="PROSITE" id="PS50928">
    <property type="entry name" value="ABC_TM1"/>
    <property type="match status" value="1"/>
</dbReference>
<sequence length="309" mass="35401">MVNGNLQDSKNRGLISRILIKLRPTPKTAPYYFIGPTFILFLTFMLYPILYSFILSFQKFNAGSYEFVGLKNYFKLINDPVFRKALVNTVIYLIIQVPFMIFLSLITANFLNNKFLKYKKIFKISYFLPAVTSLVAYSLIFKLLLNTDFGFVNYILSFFSIPQIDWLNSPIAAKLSVILAITWRWTGYNMIIMLAGLQNIPKEIYEASDIDGASPIQKFFRITLPMMKPIILFCTITSTIGTFKLFDESYILTGGGPNNATITVVHYLYNNGFRYLKFGYASAMSYLLVLFIVAFSFLQFKFTGGMGDE</sequence>
<dbReference type="SUPFAM" id="SSF161098">
    <property type="entry name" value="MetI-like"/>
    <property type="match status" value="1"/>
</dbReference>
<dbReference type="RefSeq" id="WP_200805215.1">
    <property type="nucleotide sequence ID" value="NZ_FTNC01000003.1"/>
</dbReference>
<dbReference type="Pfam" id="PF00528">
    <property type="entry name" value="BPD_transp_1"/>
    <property type="match status" value="1"/>
</dbReference>
<evidence type="ECO:0000256" key="7">
    <source>
        <dbReference type="RuleBase" id="RU363032"/>
    </source>
</evidence>
<evidence type="ECO:0000313" key="10">
    <source>
        <dbReference type="Proteomes" id="UP000185669"/>
    </source>
</evidence>